<name>A0A6A3BAV7_HIBSY</name>
<dbReference type="EMBL" id="VEPZ02000889">
    <property type="protein sequence ID" value="KAE8712695.1"/>
    <property type="molecule type" value="Genomic_DNA"/>
</dbReference>
<reference evidence="3" key="1">
    <citation type="submission" date="2019-09" db="EMBL/GenBank/DDBJ databases">
        <title>Draft genome information of white flower Hibiscus syriacus.</title>
        <authorList>
            <person name="Kim Y.-M."/>
        </authorList>
    </citation>
    <scope>NUCLEOTIDE SEQUENCE [LARGE SCALE GENOMIC DNA]</scope>
    <source>
        <strain evidence="3">YM2019G1</strain>
    </source>
</reference>
<dbReference type="PANTHER" id="PTHR47926:SF347">
    <property type="entry name" value="PENTATRICOPEPTIDE REPEAT-CONTAINING PROTEIN"/>
    <property type="match status" value="1"/>
</dbReference>
<organism evidence="3 4">
    <name type="scientific">Hibiscus syriacus</name>
    <name type="common">Rose of Sharon</name>
    <dbReference type="NCBI Taxonomy" id="106335"/>
    <lineage>
        <taxon>Eukaryota</taxon>
        <taxon>Viridiplantae</taxon>
        <taxon>Streptophyta</taxon>
        <taxon>Embryophyta</taxon>
        <taxon>Tracheophyta</taxon>
        <taxon>Spermatophyta</taxon>
        <taxon>Magnoliopsida</taxon>
        <taxon>eudicotyledons</taxon>
        <taxon>Gunneridae</taxon>
        <taxon>Pentapetalae</taxon>
        <taxon>rosids</taxon>
        <taxon>malvids</taxon>
        <taxon>Malvales</taxon>
        <taxon>Malvaceae</taxon>
        <taxon>Malvoideae</taxon>
        <taxon>Hibiscus</taxon>
    </lineage>
</organism>
<dbReference type="InterPro" id="IPR032867">
    <property type="entry name" value="DYW_dom"/>
</dbReference>
<dbReference type="GO" id="GO:0008270">
    <property type="term" value="F:zinc ion binding"/>
    <property type="evidence" value="ECO:0007669"/>
    <property type="project" value="InterPro"/>
</dbReference>
<feature type="domain" description="DYW" evidence="2">
    <location>
        <begin position="183"/>
        <end position="237"/>
    </location>
</feature>
<dbReference type="Proteomes" id="UP000436088">
    <property type="component" value="Unassembled WGS sequence"/>
</dbReference>
<proteinExistence type="inferred from homology"/>
<gene>
    <name evidence="3" type="ORF">F3Y22_tig00110236pilonHSYRG00078</name>
</gene>
<dbReference type="PANTHER" id="PTHR47926">
    <property type="entry name" value="PENTATRICOPEPTIDE REPEAT-CONTAINING PROTEIN"/>
    <property type="match status" value="1"/>
</dbReference>
<keyword evidence="4" id="KW-1185">Reference proteome</keyword>
<dbReference type="GO" id="GO:0009451">
    <property type="term" value="P:RNA modification"/>
    <property type="evidence" value="ECO:0007669"/>
    <property type="project" value="InterPro"/>
</dbReference>
<comment type="similarity">
    <text evidence="1">Belongs to the PPR family. PCMP-H subfamily.</text>
</comment>
<evidence type="ECO:0000313" key="3">
    <source>
        <dbReference type="EMBL" id="KAE8712695.1"/>
    </source>
</evidence>
<dbReference type="AlphaFoldDB" id="A0A6A3BAV7"/>
<evidence type="ECO:0000259" key="2">
    <source>
        <dbReference type="Pfam" id="PF14432"/>
    </source>
</evidence>
<dbReference type="InterPro" id="IPR046960">
    <property type="entry name" value="PPR_At4g14850-like_plant"/>
</dbReference>
<evidence type="ECO:0000313" key="4">
    <source>
        <dbReference type="Proteomes" id="UP000436088"/>
    </source>
</evidence>
<evidence type="ECO:0000256" key="1">
    <source>
        <dbReference type="ARBA" id="ARBA00006643"/>
    </source>
</evidence>
<accession>A0A6A3BAV7</accession>
<comment type="caution">
    <text evidence="3">The sequence shown here is derived from an EMBL/GenBank/DDBJ whole genome shotgun (WGS) entry which is preliminary data.</text>
</comment>
<dbReference type="GO" id="GO:0003723">
    <property type="term" value="F:RNA binding"/>
    <property type="evidence" value="ECO:0007669"/>
    <property type="project" value="InterPro"/>
</dbReference>
<protein>
    <recommendedName>
        <fullName evidence="2">DYW domain-containing protein</fullName>
    </recommendedName>
</protein>
<dbReference type="Pfam" id="PF14432">
    <property type="entry name" value="DYW_deaminase"/>
    <property type="match status" value="1"/>
</dbReference>
<sequence>MASKSWPPLCSKVCMIFFRMDISLGVNLRHGKQHCAEKSSPTVLPTKESSGAADEIYTIESRQNRGTQIPDHHPTPTDAISKIMFPCSTAQEPQGRSGKLEEAYAMIKQMPFEPHACVWGALLSSYAVRDVMRSRSMKKNPGCSWIEIKNRVYMLLAGDKSNPQMTEIIEKLHELSLEMKKAGYLPNTNLVLQDVDAQDKEQILCGHSEKLAVAFGLLNTPPGSPLQIIKNLRICGALVNVGA</sequence>